<keyword evidence="1" id="KW-0472">Membrane</keyword>
<evidence type="ECO:0000256" key="1">
    <source>
        <dbReference type="SAM" id="Phobius"/>
    </source>
</evidence>
<organism evidence="3 4">
    <name type="scientific">Alteromonas salexigens</name>
    <dbReference type="NCBI Taxonomy" id="2982530"/>
    <lineage>
        <taxon>Bacteria</taxon>
        <taxon>Pseudomonadati</taxon>
        <taxon>Pseudomonadota</taxon>
        <taxon>Gammaproteobacteria</taxon>
        <taxon>Alteromonadales</taxon>
        <taxon>Alteromonadaceae</taxon>
        <taxon>Alteromonas/Salinimonas group</taxon>
        <taxon>Alteromonas</taxon>
    </lineage>
</organism>
<name>A0ABT2VQ88_9ALTE</name>
<keyword evidence="4" id="KW-1185">Reference proteome</keyword>
<proteinExistence type="predicted"/>
<dbReference type="Proteomes" id="UP001209257">
    <property type="component" value="Unassembled WGS sequence"/>
</dbReference>
<dbReference type="RefSeq" id="WP_262995142.1">
    <property type="nucleotide sequence ID" value="NZ_JAOTJC010000011.1"/>
</dbReference>
<accession>A0ABT2VQ88</accession>
<feature type="domain" description="YdbS-like PH" evidence="2">
    <location>
        <begin position="95"/>
        <end position="170"/>
    </location>
</feature>
<dbReference type="InterPro" id="IPR005182">
    <property type="entry name" value="YdbS-like_PH"/>
</dbReference>
<feature type="transmembrane region" description="Helical" evidence="1">
    <location>
        <begin position="36"/>
        <end position="55"/>
    </location>
</feature>
<dbReference type="PANTHER" id="PTHR34473">
    <property type="entry name" value="UPF0699 TRANSMEMBRANE PROTEIN YDBS"/>
    <property type="match status" value="1"/>
</dbReference>
<keyword evidence="1" id="KW-1133">Transmembrane helix</keyword>
<dbReference type="PANTHER" id="PTHR34473:SF3">
    <property type="entry name" value="TRANSMEMBRANE PROTEIN-RELATED"/>
    <property type="match status" value="1"/>
</dbReference>
<evidence type="ECO:0000313" key="4">
    <source>
        <dbReference type="Proteomes" id="UP001209257"/>
    </source>
</evidence>
<feature type="transmembrane region" description="Helical" evidence="1">
    <location>
        <begin position="67"/>
        <end position="89"/>
    </location>
</feature>
<keyword evidence="1" id="KW-0812">Transmembrane</keyword>
<protein>
    <submittedName>
        <fullName evidence="3">PH domain-containing protein</fullName>
    </submittedName>
</protein>
<comment type="caution">
    <text evidence="3">The sequence shown here is derived from an EMBL/GenBank/DDBJ whole genome shotgun (WGS) entry which is preliminary data.</text>
</comment>
<dbReference type="Pfam" id="PF03703">
    <property type="entry name" value="bPH_2"/>
    <property type="match status" value="1"/>
</dbReference>
<evidence type="ECO:0000313" key="3">
    <source>
        <dbReference type="EMBL" id="MCU7555462.1"/>
    </source>
</evidence>
<reference evidence="4" key="1">
    <citation type="submission" date="2023-07" db="EMBL/GenBank/DDBJ databases">
        <title>Study on multiphase classification of strain Alteromonas salexigens isolated from the Yellow Sea.</title>
        <authorList>
            <person name="Sun L."/>
        </authorList>
    </citation>
    <scope>NUCLEOTIDE SEQUENCE [LARGE SCALE GENOMIC DNA]</scope>
    <source>
        <strain evidence="4">ASW11-19</strain>
    </source>
</reference>
<evidence type="ECO:0000259" key="2">
    <source>
        <dbReference type="Pfam" id="PF03703"/>
    </source>
</evidence>
<gene>
    <name evidence="3" type="ORF">OCL06_12775</name>
</gene>
<dbReference type="EMBL" id="JAOTJC010000011">
    <property type="protein sequence ID" value="MCU7555462.1"/>
    <property type="molecule type" value="Genomic_DNA"/>
</dbReference>
<sequence>MDPTTYTNQPVALAALPDIRELETVPISPRYRILNLLTWAAIMLGLCLILSALRFQPWFTPPEPFILAYPVAIGIIISVGLVNLVYHWLADPLIRYAVREQDLVLQRGLFFRVLVCQPILRVQHIELKRGPLERLAGLARLQVFSAGGSAHTFEVPGLTPRRAAQLRQFILDHKELDAR</sequence>